<keyword evidence="3" id="KW-0808">Transferase</keyword>
<keyword evidence="3" id="KW-0418">Kinase</keyword>
<keyword evidence="1" id="KW-0812">Transmembrane</keyword>
<feature type="transmembrane region" description="Helical" evidence="1">
    <location>
        <begin position="41"/>
        <end position="66"/>
    </location>
</feature>
<keyword evidence="1" id="KW-0472">Membrane</keyword>
<keyword evidence="1" id="KW-1133">Transmembrane helix</keyword>
<dbReference type="PANTHER" id="PTHR34220">
    <property type="entry name" value="SENSOR HISTIDINE KINASE YPDA"/>
    <property type="match status" value="1"/>
</dbReference>
<evidence type="ECO:0000256" key="1">
    <source>
        <dbReference type="SAM" id="Phobius"/>
    </source>
</evidence>
<sequence length="362" mass="42123">MRPYLFGQKWLLGFALALVYIPLRTYINVPQQNWYTIPRNLPLFGLEVVISTVFYTAWIYLMDWFLRKQAALTGADKSPAFSIRDQLITLVPAVLLAFLFNMILARTWGLMSQWWNPLPRPSMSDLRVRDLMYTRWRAGQALTILALIAAYYLCVSNQVQEKMKKLLVDSERLEKENMHARFLALKNQVSPHFLFNNLSVLSSLVESRPEQSGEFIQEMSSAYRYILEQSELDKTSLKEEMKFLDTYMYLLRTRFKEKVMLDSALTPMDEERYSIIPLTLQLLVENAVKHNTMSVVNPLVISIKIVEEMLVVSNPLQLRQQDQPTTRLGLKNIISRYKLLQDKDVVIDKTGTHFTVKIPLLS</sequence>
<gene>
    <name evidence="3" type="ORF">SAMN04487996_11255</name>
</gene>
<feature type="domain" description="Signal transduction histidine kinase internal region" evidence="2">
    <location>
        <begin position="181"/>
        <end position="258"/>
    </location>
</feature>
<feature type="transmembrane region" description="Helical" evidence="1">
    <location>
        <begin position="87"/>
        <end position="115"/>
    </location>
</feature>
<dbReference type="Proteomes" id="UP000198748">
    <property type="component" value="Unassembled WGS sequence"/>
</dbReference>
<dbReference type="GO" id="GO:0000155">
    <property type="term" value="F:phosphorelay sensor kinase activity"/>
    <property type="evidence" value="ECO:0007669"/>
    <property type="project" value="InterPro"/>
</dbReference>
<dbReference type="Gene3D" id="3.30.565.10">
    <property type="entry name" value="Histidine kinase-like ATPase, C-terminal domain"/>
    <property type="match status" value="1"/>
</dbReference>
<accession>A0A1G7NJC0</accession>
<evidence type="ECO:0000259" key="2">
    <source>
        <dbReference type="Pfam" id="PF06580"/>
    </source>
</evidence>
<dbReference type="STRING" id="659014.SAMN04487996_11255"/>
<dbReference type="InterPro" id="IPR036890">
    <property type="entry name" value="HATPase_C_sf"/>
</dbReference>
<proteinExistence type="predicted"/>
<evidence type="ECO:0000313" key="3">
    <source>
        <dbReference type="EMBL" id="SDF73389.1"/>
    </source>
</evidence>
<dbReference type="InterPro" id="IPR050640">
    <property type="entry name" value="Bact_2-comp_sensor_kinase"/>
</dbReference>
<dbReference type="GO" id="GO:0016020">
    <property type="term" value="C:membrane"/>
    <property type="evidence" value="ECO:0007669"/>
    <property type="project" value="InterPro"/>
</dbReference>
<protein>
    <submittedName>
        <fullName evidence="3">Histidine kinase</fullName>
    </submittedName>
</protein>
<dbReference type="RefSeq" id="WP_090153954.1">
    <property type="nucleotide sequence ID" value="NZ_FNAN01000012.1"/>
</dbReference>
<keyword evidence="4" id="KW-1185">Reference proteome</keyword>
<dbReference type="Pfam" id="PF06580">
    <property type="entry name" value="His_kinase"/>
    <property type="match status" value="1"/>
</dbReference>
<name>A0A1G7NJC0_9BACT</name>
<dbReference type="PANTHER" id="PTHR34220:SF7">
    <property type="entry name" value="SENSOR HISTIDINE KINASE YPDA"/>
    <property type="match status" value="1"/>
</dbReference>
<feature type="transmembrane region" description="Helical" evidence="1">
    <location>
        <begin position="135"/>
        <end position="155"/>
    </location>
</feature>
<organism evidence="3 4">
    <name type="scientific">Dyadobacter soli</name>
    <dbReference type="NCBI Taxonomy" id="659014"/>
    <lineage>
        <taxon>Bacteria</taxon>
        <taxon>Pseudomonadati</taxon>
        <taxon>Bacteroidota</taxon>
        <taxon>Cytophagia</taxon>
        <taxon>Cytophagales</taxon>
        <taxon>Spirosomataceae</taxon>
        <taxon>Dyadobacter</taxon>
    </lineage>
</organism>
<reference evidence="4" key="1">
    <citation type="submission" date="2016-10" db="EMBL/GenBank/DDBJ databases">
        <authorList>
            <person name="Varghese N."/>
            <person name="Submissions S."/>
        </authorList>
    </citation>
    <scope>NUCLEOTIDE SEQUENCE [LARGE SCALE GENOMIC DNA]</scope>
    <source>
        <strain evidence="4">DSM 25329</strain>
    </source>
</reference>
<dbReference type="OrthoDB" id="927174at2"/>
<dbReference type="AlphaFoldDB" id="A0A1G7NJC0"/>
<dbReference type="InterPro" id="IPR010559">
    <property type="entry name" value="Sig_transdc_His_kin_internal"/>
</dbReference>
<evidence type="ECO:0000313" key="4">
    <source>
        <dbReference type="Proteomes" id="UP000198748"/>
    </source>
</evidence>
<dbReference type="EMBL" id="FNAN01000012">
    <property type="protein sequence ID" value="SDF73389.1"/>
    <property type="molecule type" value="Genomic_DNA"/>
</dbReference>